<dbReference type="PANTHER" id="PTHR13276">
    <property type="entry name" value="GUANINE NUCLEOTIDE EXCHANGE FACTOR MSS4"/>
    <property type="match status" value="1"/>
</dbReference>
<keyword evidence="6" id="KW-0805">Transcription regulation</keyword>
<evidence type="ECO:0000313" key="10">
    <source>
        <dbReference type="Proteomes" id="UP000887566"/>
    </source>
</evidence>
<keyword evidence="10" id="KW-1185">Reference proteome</keyword>
<dbReference type="SUPFAM" id="SSF51316">
    <property type="entry name" value="Mss4-like"/>
    <property type="match status" value="1"/>
</dbReference>
<dbReference type="PROSITE" id="PS51796">
    <property type="entry name" value="MSS4"/>
    <property type="match status" value="1"/>
</dbReference>
<reference evidence="11" key="1">
    <citation type="submission" date="2022-11" db="UniProtKB">
        <authorList>
            <consortium name="WormBaseParasite"/>
        </authorList>
    </citation>
    <scope>IDENTIFICATION</scope>
</reference>
<dbReference type="InterPro" id="IPR011323">
    <property type="entry name" value="Mss4/transl-control_tumour"/>
</dbReference>
<dbReference type="Pfam" id="PF04421">
    <property type="entry name" value="Mss4"/>
    <property type="match status" value="1"/>
</dbReference>
<protein>
    <submittedName>
        <fullName evidence="11">Mediator of RNA polymerase II transcription subunit 9</fullName>
    </submittedName>
</protein>
<dbReference type="GO" id="GO:0006892">
    <property type="term" value="P:post-Golgi vesicle-mediated transport"/>
    <property type="evidence" value="ECO:0007669"/>
    <property type="project" value="TreeGrafter"/>
</dbReference>
<dbReference type="GO" id="GO:0006357">
    <property type="term" value="P:regulation of transcription by RNA polymerase II"/>
    <property type="evidence" value="ECO:0007669"/>
    <property type="project" value="InterPro"/>
</dbReference>
<keyword evidence="3" id="KW-0813">Transport</keyword>
<dbReference type="GO" id="GO:0007264">
    <property type="term" value="P:small GTPase-mediated signal transduction"/>
    <property type="evidence" value="ECO:0007669"/>
    <property type="project" value="InterPro"/>
</dbReference>
<evidence type="ECO:0000313" key="11">
    <source>
        <dbReference type="WBParaSite" id="PSAMB.scaffold1904size26819.g15422.t1"/>
    </source>
</evidence>
<evidence type="ECO:0000256" key="3">
    <source>
        <dbReference type="ARBA" id="ARBA00022448"/>
    </source>
</evidence>
<keyword evidence="4" id="KW-0344">Guanine-nucleotide releasing factor</keyword>
<evidence type="ECO:0000256" key="7">
    <source>
        <dbReference type="ARBA" id="ARBA00023159"/>
    </source>
</evidence>
<dbReference type="PANTHER" id="PTHR13276:SF0">
    <property type="entry name" value="GUANINE NUCLEOTIDE EXCHANGE FACTOR MSS4"/>
    <property type="match status" value="1"/>
</dbReference>
<dbReference type="Pfam" id="PF07544">
    <property type="entry name" value="Med9"/>
    <property type="match status" value="1"/>
</dbReference>
<dbReference type="GO" id="GO:0016020">
    <property type="term" value="C:membrane"/>
    <property type="evidence" value="ECO:0007669"/>
    <property type="project" value="TreeGrafter"/>
</dbReference>
<keyword evidence="7" id="KW-0010">Activator</keyword>
<dbReference type="GO" id="GO:0008270">
    <property type="term" value="F:zinc ion binding"/>
    <property type="evidence" value="ECO:0007669"/>
    <property type="project" value="TreeGrafter"/>
</dbReference>
<organism evidence="10 11">
    <name type="scientific">Plectus sambesii</name>
    <dbReference type="NCBI Taxonomy" id="2011161"/>
    <lineage>
        <taxon>Eukaryota</taxon>
        <taxon>Metazoa</taxon>
        <taxon>Ecdysozoa</taxon>
        <taxon>Nematoda</taxon>
        <taxon>Chromadorea</taxon>
        <taxon>Plectida</taxon>
        <taxon>Plectina</taxon>
        <taxon>Plectoidea</taxon>
        <taxon>Plectidae</taxon>
        <taxon>Plectus</taxon>
    </lineage>
</organism>
<comment type="subcellular location">
    <subcellularLocation>
        <location evidence="1">Nucleus</location>
    </subcellularLocation>
</comment>
<sequence>MTRDEENEQLTGAVAKKESEGLSVALHALLSSIDKNRLQEVGQRVGDLNHRLDALRKAVRAIPGIDLSEHEQSERILSLRARVDAKNELINRYRTDAARQSEGNPTDEGVPLALVTDGGKNRLSVICTRCDSVVLRESAANLCETRVYDLPQMTMKAAAADGPLATDSIRRWWTVADMFTFENVGYSHAVDGVKFLTCADCEIGPIGFVDPDSKLNYVALDRIRHK</sequence>
<dbReference type="WBParaSite" id="PSAMB.scaffold1904size26819.g15422.t1">
    <property type="protein sequence ID" value="PSAMB.scaffold1904size26819.g15422.t1"/>
    <property type="gene ID" value="PSAMB.scaffold1904size26819.g15422"/>
</dbReference>
<dbReference type="FunFam" id="2.170.150.10:FF:000005">
    <property type="entry name" value="Guanine nucleotide exchange factor MSS4"/>
    <property type="match status" value="1"/>
</dbReference>
<dbReference type="GO" id="GO:0015031">
    <property type="term" value="P:protein transport"/>
    <property type="evidence" value="ECO:0007669"/>
    <property type="project" value="UniProtKB-KW"/>
</dbReference>
<evidence type="ECO:0000256" key="5">
    <source>
        <dbReference type="ARBA" id="ARBA00022927"/>
    </source>
</evidence>
<dbReference type="InterPro" id="IPR011057">
    <property type="entry name" value="Mss4-like_sf"/>
</dbReference>
<evidence type="ECO:0000256" key="9">
    <source>
        <dbReference type="ARBA" id="ARBA00023242"/>
    </source>
</evidence>
<dbReference type="Proteomes" id="UP000887566">
    <property type="component" value="Unplaced"/>
</dbReference>
<keyword evidence="9" id="KW-0539">Nucleus</keyword>
<comment type="similarity">
    <text evidence="2">Belongs to the Mediator complex subunit 9 family.</text>
</comment>
<dbReference type="GO" id="GO:0005085">
    <property type="term" value="F:guanyl-nucleotide exchange factor activity"/>
    <property type="evidence" value="ECO:0007669"/>
    <property type="project" value="UniProtKB-KW"/>
</dbReference>
<dbReference type="InterPro" id="IPR007515">
    <property type="entry name" value="Mss4"/>
</dbReference>
<dbReference type="GO" id="GO:0016592">
    <property type="term" value="C:mediator complex"/>
    <property type="evidence" value="ECO:0007669"/>
    <property type="project" value="InterPro"/>
</dbReference>
<dbReference type="GO" id="GO:0003712">
    <property type="term" value="F:transcription coregulator activity"/>
    <property type="evidence" value="ECO:0007669"/>
    <property type="project" value="InterPro"/>
</dbReference>
<evidence type="ECO:0000256" key="4">
    <source>
        <dbReference type="ARBA" id="ARBA00022658"/>
    </source>
</evidence>
<evidence type="ECO:0000256" key="2">
    <source>
        <dbReference type="ARBA" id="ARBA00008089"/>
    </source>
</evidence>
<evidence type="ECO:0000256" key="8">
    <source>
        <dbReference type="ARBA" id="ARBA00023163"/>
    </source>
</evidence>
<dbReference type="AlphaFoldDB" id="A0A914VEP0"/>
<proteinExistence type="inferred from homology"/>
<name>A0A914VEP0_9BILA</name>
<dbReference type="GO" id="GO:0005829">
    <property type="term" value="C:cytosol"/>
    <property type="evidence" value="ECO:0007669"/>
    <property type="project" value="TreeGrafter"/>
</dbReference>
<keyword evidence="8" id="KW-0804">Transcription</keyword>
<dbReference type="InterPro" id="IPR011425">
    <property type="entry name" value="Med9"/>
</dbReference>
<evidence type="ECO:0000256" key="6">
    <source>
        <dbReference type="ARBA" id="ARBA00023015"/>
    </source>
</evidence>
<dbReference type="Gene3D" id="2.170.150.10">
    <property type="entry name" value="Metal Binding Protein, Guanine Nucleotide Exchange Factor, Chain A"/>
    <property type="match status" value="1"/>
</dbReference>
<accession>A0A914VEP0</accession>
<evidence type="ECO:0000256" key="1">
    <source>
        <dbReference type="ARBA" id="ARBA00004123"/>
    </source>
</evidence>
<keyword evidence="5" id="KW-0653">Protein transport</keyword>